<reference evidence="1" key="1">
    <citation type="submission" date="2021-01" db="EMBL/GenBank/DDBJ databases">
        <authorList>
            <consortium name="Genoscope - CEA"/>
            <person name="William W."/>
        </authorList>
    </citation>
    <scope>NUCLEOTIDE SEQUENCE</scope>
</reference>
<proteinExistence type="predicted"/>
<protein>
    <submittedName>
        <fullName evidence="1">Uncharacterized protein</fullName>
    </submittedName>
</protein>
<comment type="caution">
    <text evidence="1">The sequence shown here is derived from an EMBL/GenBank/DDBJ whole genome shotgun (WGS) entry which is preliminary data.</text>
</comment>
<name>A0A8S1RQ29_9CILI</name>
<accession>A0A8S1RQ29</accession>
<gene>
    <name evidence="1" type="ORF">PSON_ATCC_30995.1.T3390003</name>
</gene>
<evidence type="ECO:0000313" key="2">
    <source>
        <dbReference type="Proteomes" id="UP000692954"/>
    </source>
</evidence>
<organism evidence="1 2">
    <name type="scientific">Paramecium sonneborni</name>
    <dbReference type="NCBI Taxonomy" id="65129"/>
    <lineage>
        <taxon>Eukaryota</taxon>
        <taxon>Sar</taxon>
        <taxon>Alveolata</taxon>
        <taxon>Ciliophora</taxon>
        <taxon>Intramacronucleata</taxon>
        <taxon>Oligohymenophorea</taxon>
        <taxon>Peniculida</taxon>
        <taxon>Parameciidae</taxon>
        <taxon>Paramecium</taxon>
    </lineage>
</organism>
<evidence type="ECO:0000313" key="1">
    <source>
        <dbReference type="EMBL" id="CAD8130871.1"/>
    </source>
</evidence>
<dbReference type="Proteomes" id="UP000692954">
    <property type="component" value="Unassembled WGS sequence"/>
</dbReference>
<dbReference type="EMBL" id="CAJJDN010000339">
    <property type="protein sequence ID" value="CAD8130871.1"/>
    <property type="molecule type" value="Genomic_DNA"/>
</dbReference>
<keyword evidence="2" id="KW-1185">Reference proteome</keyword>
<dbReference type="AlphaFoldDB" id="A0A8S1RQ29"/>
<sequence length="424" mass="51287">MLFNYTKICQLQKEEAFQKQLKQTLPTIINRVTKDIGQILQFEKLFKDAKPNSVQELSFQSHLRLDPPIARQQPQLDEPIQNINELIRQYFQQEKEKLQELALLEIEENWKNYKQVKRVYKYKKDRQNQNNKKVWKQRNRMWKKNVMQQKRNIRDKFKHQIVINVFVEINYIINKQQNVFYVKNIIMQIVQIKVMMKDMLKILHVQDVLYIIWINIVKSFQLLQNHFHLKKKQVQQVQKQLILNQNPIKLIQDVLEWIVLYQQKKLHSQNIGELHINNNKKVAEFIPLAQQSYQHKCKDEKLIFTIPQNEECTLMIKEIISGMEQKKNIEFKVNNYIILLYIKLNSILQNNLQKRLFNLIKIVLVQNKLQILLYFKQIIYHLLILNKLSKLFLYCVVQVLLQLLLLQVESIVIIYNVSHLKIIQ</sequence>